<evidence type="ECO:0000313" key="10">
    <source>
        <dbReference type="Proteomes" id="UP000256562"/>
    </source>
</evidence>
<sequence>MAIFDFPILLISGLLLLLLFVGGYIANHFNVPDVIIFLLIGITLGLFIHGTPLIEFAAEVGIVLMFFMLGMEFPIRQLKTMAIRIYKPGLLDLGLSFFVTVGLLLLMHQPLPTALLLGGIVYATSSSITVKLLEKNKRMTTKDSNFLLGLLIFEDIVSPILVAIIASMYLSNAISIGNLSIVLLKIIALLIGAILLGHFVFKRLNQFIEKYISEDFFILFIVSIGLSYAGLALYLGLSEVFGAFLAGIMLAETQKPSALQQTVRNLRDLLMPVFFINFGMTIQLTNGIPMWETLCVLIVWSIFAKLIVGYVGGKQYGLRPQPAIRAGFSFTQRGEFSIIIAAFASTQIKTFSGIFILISAIIGVALFQYAPQIAKKLTKQKTIKNKTTPLP</sequence>
<evidence type="ECO:0000256" key="4">
    <source>
        <dbReference type="ARBA" id="ARBA00022692"/>
    </source>
</evidence>
<dbReference type="AlphaFoldDB" id="A0A3E0IT70"/>
<dbReference type="InterPro" id="IPR038770">
    <property type="entry name" value="Na+/solute_symporter_sf"/>
</dbReference>
<evidence type="ECO:0000256" key="5">
    <source>
        <dbReference type="ARBA" id="ARBA00022989"/>
    </source>
</evidence>
<comment type="subcellular location">
    <subcellularLocation>
        <location evidence="1">Membrane</location>
        <topology evidence="1">Multi-pass membrane protein</topology>
    </subcellularLocation>
</comment>
<reference evidence="9 10" key="1">
    <citation type="journal article" date="2018" name="Vet. Microbiol.">
        <title>Characterisation of Staphylococcus felis isolated from cats using whole genome sequencing.</title>
        <authorList>
            <person name="Worthing K."/>
            <person name="Pang S."/>
            <person name="Trott D.J."/>
            <person name="Abraham S."/>
            <person name="Coombs G.W."/>
            <person name="Jordan D."/>
            <person name="McIntyre L."/>
            <person name="Davies M.R."/>
            <person name="Norris J."/>
        </authorList>
    </citation>
    <scope>NUCLEOTIDE SEQUENCE [LARGE SCALE GENOMIC DNA]</scope>
    <source>
        <strain evidence="9 10">F9</strain>
    </source>
</reference>
<comment type="similarity">
    <text evidence="2">Belongs to the monovalent cation:proton antiporter 2 (CPA2) transporter (TC 2.A.37) family.</text>
</comment>
<evidence type="ECO:0000256" key="6">
    <source>
        <dbReference type="ARBA" id="ARBA00023136"/>
    </source>
</evidence>
<evidence type="ECO:0000256" key="3">
    <source>
        <dbReference type="ARBA" id="ARBA00022448"/>
    </source>
</evidence>
<proteinExistence type="inferred from homology"/>
<feature type="transmembrane region" description="Helical" evidence="7">
    <location>
        <begin position="145"/>
        <end position="170"/>
    </location>
</feature>
<feature type="transmembrane region" description="Helical" evidence="7">
    <location>
        <begin position="176"/>
        <end position="196"/>
    </location>
</feature>
<keyword evidence="6 7" id="KW-0472">Membrane</keyword>
<gene>
    <name evidence="9" type="ORF">DOS83_00025</name>
</gene>
<dbReference type="RefSeq" id="WP_116093369.1">
    <property type="nucleotide sequence ID" value="NZ_QKXQ01000003.1"/>
</dbReference>
<evidence type="ECO:0000313" key="9">
    <source>
        <dbReference type="EMBL" id="REI01688.1"/>
    </source>
</evidence>
<feature type="transmembrane region" description="Helical" evidence="7">
    <location>
        <begin position="216"/>
        <end position="249"/>
    </location>
</feature>
<feature type="transmembrane region" description="Helical" evidence="7">
    <location>
        <begin position="114"/>
        <end position="133"/>
    </location>
</feature>
<dbReference type="PANTHER" id="PTHR42751:SF6">
    <property type="entry name" value="CONSERVED INTEGRAL MEMBRANE TRANSPORT PROTEIN-RELATED"/>
    <property type="match status" value="1"/>
</dbReference>
<dbReference type="Gene3D" id="1.20.1530.20">
    <property type="match status" value="1"/>
</dbReference>
<feature type="transmembrane region" description="Helical" evidence="7">
    <location>
        <begin position="6"/>
        <end position="27"/>
    </location>
</feature>
<dbReference type="GO" id="GO:0015297">
    <property type="term" value="F:antiporter activity"/>
    <property type="evidence" value="ECO:0007669"/>
    <property type="project" value="InterPro"/>
</dbReference>
<dbReference type="InterPro" id="IPR006153">
    <property type="entry name" value="Cation/H_exchanger_TM"/>
</dbReference>
<dbReference type="GO" id="GO:1902600">
    <property type="term" value="P:proton transmembrane transport"/>
    <property type="evidence" value="ECO:0007669"/>
    <property type="project" value="InterPro"/>
</dbReference>
<dbReference type="GO" id="GO:0016020">
    <property type="term" value="C:membrane"/>
    <property type="evidence" value="ECO:0007669"/>
    <property type="project" value="UniProtKB-SubCell"/>
</dbReference>
<dbReference type="PANTHER" id="PTHR42751">
    <property type="entry name" value="SODIUM/HYDROGEN EXCHANGER FAMILY/TRKA DOMAIN PROTEIN"/>
    <property type="match status" value="1"/>
</dbReference>
<organism evidence="9 10">
    <name type="scientific">Staphylococcus felis</name>
    <dbReference type="NCBI Taxonomy" id="46127"/>
    <lineage>
        <taxon>Bacteria</taxon>
        <taxon>Bacillati</taxon>
        <taxon>Bacillota</taxon>
        <taxon>Bacilli</taxon>
        <taxon>Bacillales</taxon>
        <taxon>Staphylococcaceae</taxon>
        <taxon>Staphylococcus</taxon>
    </lineage>
</organism>
<keyword evidence="3" id="KW-0813">Transport</keyword>
<dbReference type="OrthoDB" id="9781411at2"/>
<evidence type="ECO:0000256" key="7">
    <source>
        <dbReference type="SAM" id="Phobius"/>
    </source>
</evidence>
<dbReference type="Proteomes" id="UP000256562">
    <property type="component" value="Unassembled WGS sequence"/>
</dbReference>
<dbReference type="EMBL" id="QKXQ01000003">
    <property type="protein sequence ID" value="REI01688.1"/>
    <property type="molecule type" value="Genomic_DNA"/>
</dbReference>
<feature type="transmembrane region" description="Helical" evidence="7">
    <location>
        <begin position="90"/>
        <end position="108"/>
    </location>
</feature>
<feature type="transmembrane region" description="Helical" evidence="7">
    <location>
        <begin position="60"/>
        <end position="78"/>
    </location>
</feature>
<keyword evidence="5 7" id="KW-1133">Transmembrane helix</keyword>
<comment type="caution">
    <text evidence="9">The sequence shown here is derived from an EMBL/GenBank/DDBJ whole genome shotgun (WGS) entry which is preliminary data.</text>
</comment>
<protein>
    <submittedName>
        <fullName evidence="9">Cation:proton antiporter</fullName>
    </submittedName>
</protein>
<accession>A0A3E0IT70</accession>
<name>A0A3E0IT70_9STAP</name>
<keyword evidence="4 7" id="KW-0812">Transmembrane</keyword>
<feature type="transmembrane region" description="Helical" evidence="7">
    <location>
        <begin position="34"/>
        <end position="54"/>
    </location>
</feature>
<evidence type="ECO:0000259" key="8">
    <source>
        <dbReference type="Pfam" id="PF00999"/>
    </source>
</evidence>
<feature type="transmembrane region" description="Helical" evidence="7">
    <location>
        <begin position="351"/>
        <end position="370"/>
    </location>
</feature>
<dbReference type="Pfam" id="PF00999">
    <property type="entry name" value="Na_H_Exchanger"/>
    <property type="match status" value="1"/>
</dbReference>
<feature type="domain" description="Cation/H+ exchanger transmembrane" evidence="8">
    <location>
        <begin position="17"/>
        <end position="366"/>
    </location>
</feature>
<evidence type="ECO:0000256" key="2">
    <source>
        <dbReference type="ARBA" id="ARBA00005551"/>
    </source>
</evidence>
<evidence type="ECO:0000256" key="1">
    <source>
        <dbReference type="ARBA" id="ARBA00004141"/>
    </source>
</evidence>
<feature type="transmembrane region" description="Helical" evidence="7">
    <location>
        <begin position="294"/>
        <end position="312"/>
    </location>
</feature>